<evidence type="ECO:0000313" key="2">
    <source>
        <dbReference type="Proteomes" id="UP000270094"/>
    </source>
</evidence>
<reference evidence="1 2" key="1">
    <citation type="submission" date="2018-11" db="EMBL/GenBank/DDBJ databases">
        <authorList>
            <consortium name="Pathogen Informatics"/>
        </authorList>
    </citation>
    <scope>NUCLEOTIDE SEQUENCE [LARGE SCALE GENOMIC DNA]</scope>
</reference>
<evidence type="ECO:0000313" key="1">
    <source>
        <dbReference type="EMBL" id="VDM85377.1"/>
    </source>
</evidence>
<sequence length="55" mass="6188">MLHLISNKNSQLPVAQAHWRRAMSSLMDRSSLLETNASVAPRFSSNPPLSEWNLP</sequence>
<organism evidence="1 2">
    <name type="scientific">Strongylus vulgaris</name>
    <name type="common">Blood worm</name>
    <dbReference type="NCBI Taxonomy" id="40348"/>
    <lineage>
        <taxon>Eukaryota</taxon>
        <taxon>Metazoa</taxon>
        <taxon>Ecdysozoa</taxon>
        <taxon>Nematoda</taxon>
        <taxon>Chromadorea</taxon>
        <taxon>Rhabditida</taxon>
        <taxon>Rhabditina</taxon>
        <taxon>Rhabditomorpha</taxon>
        <taxon>Strongyloidea</taxon>
        <taxon>Strongylidae</taxon>
        <taxon>Strongylus</taxon>
    </lineage>
</organism>
<name>A0A3P7KAR6_STRVU</name>
<proteinExistence type="predicted"/>
<protein>
    <submittedName>
        <fullName evidence="1">Uncharacterized protein</fullName>
    </submittedName>
</protein>
<keyword evidence="2" id="KW-1185">Reference proteome</keyword>
<gene>
    <name evidence="1" type="ORF">SVUK_LOCUS20375</name>
</gene>
<dbReference type="AlphaFoldDB" id="A0A3P7KAR6"/>
<dbReference type="EMBL" id="UYYB01139680">
    <property type="protein sequence ID" value="VDM85377.1"/>
    <property type="molecule type" value="Genomic_DNA"/>
</dbReference>
<dbReference type="Proteomes" id="UP000270094">
    <property type="component" value="Unassembled WGS sequence"/>
</dbReference>
<feature type="non-terminal residue" evidence="1">
    <location>
        <position position="55"/>
    </location>
</feature>
<accession>A0A3P7KAR6</accession>